<evidence type="ECO:0000313" key="2">
    <source>
        <dbReference type="WBParaSite" id="ACRNAN_scaffold14852.g7771.t1"/>
    </source>
</evidence>
<evidence type="ECO:0000313" key="1">
    <source>
        <dbReference type="Proteomes" id="UP000887540"/>
    </source>
</evidence>
<reference evidence="2" key="1">
    <citation type="submission" date="2022-11" db="UniProtKB">
        <authorList>
            <consortium name="WormBaseParasite"/>
        </authorList>
    </citation>
    <scope>IDENTIFICATION</scope>
</reference>
<dbReference type="WBParaSite" id="ACRNAN_scaffold14852.g7771.t1">
    <property type="protein sequence ID" value="ACRNAN_scaffold14852.g7771.t1"/>
    <property type="gene ID" value="ACRNAN_scaffold14852.g7771"/>
</dbReference>
<organism evidence="1 2">
    <name type="scientific">Acrobeloides nanus</name>
    <dbReference type="NCBI Taxonomy" id="290746"/>
    <lineage>
        <taxon>Eukaryota</taxon>
        <taxon>Metazoa</taxon>
        <taxon>Ecdysozoa</taxon>
        <taxon>Nematoda</taxon>
        <taxon>Chromadorea</taxon>
        <taxon>Rhabditida</taxon>
        <taxon>Tylenchina</taxon>
        <taxon>Cephalobomorpha</taxon>
        <taxon>Cephaloboidea</taxon>
        <taxon>Cephalobidae</taxon>
        <taxon>Acrobeloides</taxon>
    </lineage>
</organism>
<keyword evidence="1" id="KW-1185">Reference proteome</keyword>
<dbReference type="Proteomes" id="UP000887540">
    <property type="component" value="Unplaced"/>
</dbReference>
<accession>A0A914CW96</accession>
<protein>
    <submittedName>
        <fullName evidence="2">Saposin B-type domain-containing protein</fullName>
    </submittedName>
</protein>
<dbReference type="AlphaFoldDB" id="A0A914CW96"/>
<proteinExistence type="predicted"/>
<name>A0A914CW96_9BILA</name>
<sequence length="215" mass="24553">MCDDIVQIVEMFANCAEDYIVNQADMWCDQQCGNDAVLASICHDLVDNLYKIFPIPLQISATKVFVGILTDFDKMKNIIFLASLAIFLHVYDFAGIPANVTYPYKQECGLFVIPKINLTEPNPRNPQEKASVWCDLCLEIVNIAQMYAECYEADAQDFQIQWCVDYYKGDKYEAVCRYIVNGFWQSIEKDTESIDPVKVCNAIIKFPDNSTCVEQ</sequence>